<organism evidence="1 2">
    <name type="scientific">Colletotrichum musicola</name>
    <dbReference type="NCBI Taxonomy" id="2175873"/>
    <lineage>
        <taxon>Eukaryota</taxon>
        <taxon>Fungi</taxon>
        <taxon>Dikarya</taxon>
        <taxon>Ascomycota</taxon>
        <taxon>Pezizomycotina</taxon>
        <taxon>Sordariomycetes</taxon>
        <taxon>Hypocreomycetidae</taxon>
        <taxon>Glomerellales</taxon>
        <taxon>Glomerellaceae</taxon>
        <taxon>Colletotrichum</taxon>
        <taxon>Colletotrichum orchidearum species complex</taxon>
    </lineage>
</organism>
<evidence type="ECO:0000313" key="2">
    <source>
        <dbReference type="Proteomes" id="UP000639643"/>
    </source>
</evidence>
<accession>A0A8H6NKC3</accession>
<reference evidence="1" key="1">
    <citation type="journal article" date="2020" name="Phytopathology">
        <title>Genome Sequence Resources of Colletotrichum truncatum, C. plurivorum, C. musicola, and C. sojae: Four Species Pathogenic to Soybean (Glycine max).</title>
        <authorList>
            <person name="Rogerio F."/>
            <person name="Boufleur T.R."/>
            <person name="Ciampi-Guillardi M."/>
            <person name="Sukno S.A."/>
            <person name="Thon M.R."/>
            <person name="Massola Junior N.S."/>
            <person name="Baroncelli R."/>
        </authorList>
    </citation>
    <scope>NUCLEOTIDE SEQUENCE</scope>
    <source>
        <strain evidence="1">LFN0074</strain>
    </source>
</reference>
<dbReference type="Proteomes" id="UP000639643">
    <property type="component" value="Unassembled WGS sequence"/>
</dbReference>
<evidence type="ECO:0000313" key="1">
    <source>
        <dbReference type="EMBL" id="KAF6835775.1"/>
    </source>
</evidence>
<keyword evidence="2" id="KW-1185">Reference proteome</keyword>
<dbReference type="AlphaFoldDB" id="A0A8H6NKC3"/>
<comment type="caution">
    <text evidence="1">The sequence shown here is derived from an EMBL/GenBank/DDBJ whole genome shotgun (WGS) entry which is preliminary data.</text>
</comment>
<protein>
    <submittedName>
        <fullName evidence="1">Uncharacterized protein</fullName>
    </submittedName>
</protein>
<gene>
    <name evidence="1" type="ORF">CMUS01_05660</name>
</gene>
<sequence>MNRRCSSGGMNGPPRCRTDPFPIWTRFGGAPDLWFRAPGAPSGAPAGEGRVGSWAAQGESCVRIRLSSQTGRGGDMQGGGGGRVRMVLQEISEGQ</sequence>
<dbReference type="EMBL" id="WIGM01000171">
    <property type="protein sequence ID" value="KAF6835775.1"/>
    <property type="molecule type" value="Genomic_DNA"/>
</dbReference>
<proteinExistence type="predicted"/>
<name>A0A8H6NKC3_9PEZI</name>